<dbReference type="Pfam" id="PF00392">
    <property type="entry name" value="GntR"/>
    <property type="match status" value="1"/>
</dbReference>
<evidence type="ECO:0000313" key="6">
    <source>
        <dbReference type="Proteomes" id="UP000677515"/>
    </source>
</evidence>
<dbReference type="SUPFAM" id="SSF48008">
    <property type="entry name" value="GntR ligand-binding domain-like"/>
    <property type="match status" value="1"/>
</dbReference>
<proteinExistence type="predicted"/>
<dbReference type="InterPro" id="IPR000524">
    <property type="entry name" value="Tscrpt_reg_HTH_GntR"/>
</dbReference>
<feature type="domain" description="HTH gntR-type" evidence="4">
    <location>
        <begin position="26"/>
        <end position="94"/>
    </location>
</feature>
<dbReference type="Gene3D" id="1.10.10.10">
    <property type="entry name" value="Winged helix-like DNA-binding domain superfamily/Winged helix DNA-binding domain"/>
    <property type="match status" value="1"/>
</dbReference>
<dbReference type="SMART" id="SM00345">
    <property type="entry name" value="HTH_GNTR"/>
    <property type="match status" value="1"/>
</dbReference>
<dbReference type="SUPFAM" id="SSF46785">
    <property type="entry name" value="Winged helix' DNA-binding domain"/>
    <property type="match status" value="1"/>
</dbReference>
<sequence length="252" mass="28674">MLKLDPACRTGYEERKPVTLESVQKHNVVNLIYEQMKQNIQDGVWEPGCKLPSEAELTATFNVSRVSVRSAVQKLRDLGVVITHQGKGTYVTRDVARYGAFSDNQPILHLSQEEFDDMRVFRQTVEFRCMDLAVVNANDEDIQRLEQALNRMLVSKDDYKKYSQADYDFHLAIVKASHNKVFIHVMESLKNIYIHYLEELNRVLGITLESVEAHIKVFMALKNRDAATASDTLNSAMAHNVNAIEGVKSGEK</sequence>
<dbReference type="CDD" id="cd07377">
    <property type="entry name" value="WHTH_GntR"/>
    <property type="match status" value="1"/>
</dbReference>
<dbReference type="SMART" id="SM00895">
    <property type="entry name" value="FCD"/>
    <property type="match status" value="1"/>
</dbReference>
<name>A0ABM7N0Z8_ERWRD</name>
<keyword evidence="6" id="KW-1185">Reference proteome</keyword>
<organism evidence="5 6">
    <name type="scientific">Erwinia rhapontici</name>
    <name type="common">Pectobacterium rhapontici</name>
    <dbReference type="NCBI Taxonomy" id="55212"/>
    <lineage>
        <taxon>Bacteria</taxon>
        <taxon>Pseudomonadati</taxon>
        <taxon>Pseudomonadota</taxon>
        <taxon>Gammaproteobacteria</taxon>
        <taxon>Enterobacterales</taxon>
        <taxon>Erwiniaceae</taxon>
        <taxon>Erwinia</taxon>
    </lineage>
</organism>
<dbReference type="PROSITE" id="PS50949">
    <property type="entry name" value="HTH_GNTR"/>
    <property type="match status" value="1"/>
</dbReference>
<keyword evidence="1" id="KW-0805">Transcription regulation</keyword>
<accession>A0ABM7N0Z8</accession>
<dbReference type="Proteomes" id="UP000677515">
    <property type="component" value="Chromosome"/>
</dbReference>
<keyword evidence="3" id="KW-0804">Transcription</keyword>
<dbReference type="Gene3D" id="1.20.120.530">
    <property type="entry name" value="GntR ligand-binding domain-like"/>
    <property type="match status" value="1"/>
</dbReference>
<dbReference type="PANTHER" id="PTHR43537:SF5">
    <property type="entry name" value="UXU OPERON TRANSCRIPTIONAL REGULATOR"/>
    <property type="match status" value="1"/>
</dbReference>
<evidence type="ECO:0000256" key="1">
    <source>
        <dbReference type="ARBA" id="ARBA00023015"/>
    </source>
</evidence>
<dbReference type="InterPro" id="IPR008920">
    <property type="entry name" value="TF_FadR/GntR_C"/>
</dbReference>
<evidence type="ECO:0000259" key="4">
    <source>
        <dbReference type="PROSITE" id="PS50949"/>
    </source>
</evidence>
<reference evidence="5 6" key="1">
    <citation type="submission" date="2021-01" db="EMBL/GenBank/DDBJ databases">
        <title>Complete genome sequence of Erwinia rhapontici MAFF 311153.</title>
        <authorList>
            <person name="Morohoshi T."/>
            <person name="Someya N."/>
        </authorList>
    </citation>
    <scope>NUCLEOTIDE SEQUENCE [LARGE SCALE GENOMIC DNA]</scope>
    <source>
        <strain evidence="5 6">MAFF 311153</strain>
    </source>
</reference>
<protein>
    <submittedName>
        <fullName evidence="5">GntR family transcriptional regulator</fullName>
    </submittedName>
</protein>
<dbReference type="InterPro" id="IPR036388">
    <property type="entry name" value="WH-like_DNA-bd_sf"/>
</dbReference>
<evidence type="ECO:0000313" key="5">
    <source>
        <dbReference type="EMBL" id="BCQ35089.1"/>
    </source>
</evidence>
<evidence type="ECO:0000256" key="3">
    <source>
        <dbReference type="ARBA" id="ARBA00023163"/>
    </source>
</evidence>
<dbReference type="Pfam" id="PF07729">
    <property type="entry name" value="FCD"/>
    <property type="match status" value="1"/>
</dbReference>
<dbReference type="PANTHER" id="PTHR43537">
    <property type="entry name" value="TRANSCRIPTIONAL REGULATOR, GNTR FAMILY"/>
    <property type="match status" value="1"/>
</dbReference>
<keyword evidence="2" id="KW-0238">DNA-binding</keyword>
<dbReference type="EMBL" id="AP024329">
    <property type="protein sequence ID" value="BCQ35089.1"/>
    <property type="molecule type" value="Genomic_DNA"/>
</dbReference>
<gene>
    <name evidence="5" type="ORF">ERHA53_24320</name>
</gene>
<evidence type="ECO:0000256" key="2">
    <source>
        <dbReference type="ARBA" id="ARBA00023125"/>
    </source>
</evidence>
<dbReference type="InterPro" id="IPR011711">
    <property type="entry name" value="GntR_C"/>
</dbReference>
<dbReference type="InterPro" id="IPR036390">
    <property type="entry name" value="WH_DNA-bd_sf"/>
</dbReference>
<dbReference type="PRINTS" id="PR00035">
    <property type="entry name" value="HTHGNTR"/>
</dbReference>